<evidence type="ECO:0000313" key="1">
    <source>
        <dbReference type="EMBL" id="AGK58678.1"/>
    </source>
</evidence>
<protein>
    <submittedName>
        <fullName evidence="1">Uncharacterized protein</fullName>
    </submittedName>
</protein>
<gene>
    <name evidence="1" type="ORF">HYPDE_35033</name>
</gene>
<dbReference type="RefSeq" id="WP_015598697.1">
    <property type="nucleotide sequence ID" value="NC_021172.1"/>
</dbReference>
<dbReference type="HOGENOM" id="CLU_1089236_0_0_5"/>
<evidence type="ECO:0000313" key="2">
    <source>
        <dbReference type="Proteomes" id="UP000005952"/>
    </source>
</evidence>
<reference evidence="1 2" key="1">
    <citation type="journal article" date="2013" name="Genome Announc.">
        <title>Genome sequences for three denitrifying bacterial strains isolated from a uranium- and nitrate-contaminated subsurface environment.</title>
        <authorList>
            <person name="Venkatramanan R."/>
            <person name="Prakash O."/>
            <person name="Woyke T."/>
            <person name="Chain P."/>
            <person name="Goodwin L.A."/>
            <person name="Watson D."/>
            <person name="Brooks S."/>
            <person name="Kostka J.E."/>
            <person name="Green S.J."/>
        </authorList>
    </citation>
    <scope>NUCLEOTIDE SEQUENCE [LARGE SCALE GENOMIC DNA]</scope>
    <source>
        <strain evidence="1 2">1NES1</strain>
    </source>
</reference>
<accession>N0B6N6</accession>
<dbReference type="EMBL" id="CP005587">
    <property type="protein sequence ID" value="AGK58678.1"/>
    <property type="molecule type" value="Genomic_DNA"/>
</dbReference>
<dbReference type="Proteomes" id="UP000005952">
    <property type="component" value="Chromosome"/>
</dbReference>
<dbReference type="KEGG" id="hdt:HYPDE_35033"/>
<dbReference type="AlphaFoldDB" id="N0B6N6"/>
<dbReference type="STRING" id="670307.HYPDE_35033"/>
<keyword evidence="2" id="KW-1185">Reference proteome</keyword>
<proteinExistence type="predicted"/>
<dbReference type="eggNOG" id="ENOG5032M5F">
    <property type="taxonomic scope" value="Bacteria"/>
</dbReference>
<sequence length="253" mass="27927">MYDIQMHEVSDQFARCWQAAGRHIAAQAQGPISWLKAALVPPYLEHLSFRLGNQLFFVRIEDVDSELDVPASREGLLRIAEGCNGYPCLMPMRLRAGNWLPEAGGWGLIDAHTGLAIDPVALVSDERIEMTDWEVHDAAVQVVRDDLKSAGKKLMSWTGHPQVDPAIWFVGDSGPEWVVVRAVRYPALEASPPADWQRLAEHCASVSTIGHFASVSLASAEDAFDPDHVIPPEPLWRGHAMRVRFDGLVPGPV</sequence>
<name>N0B6N6_9HYPH</name>
<organism evidence="1 2">
    <name type="scientific">Hyphomicrobium denitrificans 1NES1</name>
    <dbReference type="NCBI Taxonomy" id="670307"/>
    <lineage>
        <taxon>Bacteria</taxon>
        <taxon>Pseudomonadati</taxon>
        <taxon>Pseudomonadota</taxon>
        <taxon>Alphaproteobacteria</taxon>
        <taxon>Hyphomicrobiales</taxon>
        <taxon>Hyphomicrobiaceae</taxon>
        <taxon>Hyphomicrobium</taxon>
    </lineage>
</organism>